<reference evidence="10" key="1">
    <citation type="journal article" date="2017" name="Proc. Natl. Acad. Sci. U.S.A.">
        <title>Simulation of Deepwater Horizon oil plume reveals substrate specialization within a complex community of hydrocarbon degraders.</title>
        <authorList>
            <person name="Hu P."/>
            <person name="Dubinsky E.A."/>
            <person name="Probst A.J."/>
            <person name="Wang J."/>
            <person name="Sieber C.M.K."/>
            <person name="Tom L.M."/>
            <person name="Gardinali P."/>
            <person name="Banfield J.F."/>
            <person name="Atlas R.M."/>
            <person name="Andersen G.L."/>
        </authorList>
    </citation>
    <scope>NUCLEOTIDE SEQUENCE [LARGE SCALE GENOMIC DNA]</scope>
</reference>
<keyword evidence="9" id="KW-0966">Cell projection</keyword>
<dbReference type="Gene3D" id="1.20.1330.10">
    <property type="entry name" value="f41 fragment of flagellin, N-terminal domain"/>
    <property type="match status" value="2"/>
</dbReference>
<name>A0A1Y5EBL2_COLPS</name>
<keyword evidence="6" id="KW-0175">Coiled coil</keyword>
<dbReference type="GO" id="GO:0071973">
    <property type="term" value="P:bacterial-type flagellum-dependent cell motility"/>
    <property type="evidence" value="ECO:0007669"/>
    <property type="project" value="InterPro"/>
</dbReference>
<comment type="subcellular location">
    <subcellularLocation>
        <location evidence="1">Bacterial flagellum</location>
    </subcellularLocation>
    <subcellularLocation>
        <location evidence="2">Secreted</location>
    </subcellularLocation>
</comment>
<evidence type="ECO:0000313" key="10">
    <source>
        <dbReference type="Proteomes" id="UP000243053"/>
    </source>
</evidence>
<dbReference type="Pfam" id="PF00700">
    <property type="entry name" value="Flagellin_C"/>
    <property type="match status" value="1"/>
</dbReference>
<dbReference type="InterPro" id="IPR001029">
    <property type="entry name" value="Flagellin_N"/>
</dbReference>
<accession>A0A1Y5EBL2</accession>
<proteinExistence type="inferred from homology"/>
<evidence type="ECO:0000256" key="4">
    <source>
        <dbReference type="ARBA" id="ARBA00022525"/>
    </source>
</evidence>
<comment type="caution">
    <text evidence="9">The sequence shown here is derived from an EMBL/GenBank/DDBJ whole genome shotgun (WGS) entry which is preliminary data.</text>
</comment>
<dbReference type="GO" id="GO:0005198">
    <property type="term" value="F:structural molecule activity"/>
    <property type="evidence" value="ECO:0007669"/>
    <property type="project" value="InterPro"/>
</dbReference>
<dbReference type="GO" id="GO:0005576">
    <property type="term" value="C:extracellular region"/>
    <property type="evidence" value="ECO:0007669"/>
    <property type="project" value="UniProtKB-SubCell"/>
</dbReference>
<keyword evidence="9" id="KW-0969">Cilium</keyword>
<evidence type="ECO:0000259" key="8">
    <source>
        <dbReference type="Pfam" id="PF00700"/>
    </source>
</evidence>
<dbReference type="InterPro" id="IPR001492">
    <property type="entry name" value="Flagellin"/>
</dbReference>
<dbReference type="NCBIfam" id="TIGR02550">
    <property type="entry name" value="flagell_flgL"/>
    <property type="match status" value="1"/>
</dbReference>
<dbReference type="Proteomes" id="UP000243053">
    <property type="component" value="Unassembled WGS sequence"/>
</dbReference>
<comment type="similarity">
    <text evidence="3">Belongs to the bacterial flagellin family.</text>
</comment>
<dbReference type="InterPro" id="IPR046358">
    <property type="entry name" value="Flagellin_C"/>
</dbReference>
<evidence type="ECO:0000256" key="3">
    <source>
        <dbReference type="ARBA" id="ARBA00005709"/>
    </source>
</evidence>
<dbReference type="PANTHER" id="PTHR42792">
    <property type="entry name" value="FLAGELLIN"/>
    <property type="match status" value="1"/>
</dbReference>
<dbReference type="AlphaFoldDB" id="A0A1Y5EBL2"/>
<protein>
    <submittedName>
        <fullName evidence="9">Flagellar hook-associated protein 3</fullName>
    </submittedName>
</protein>
<evidence type="ECO:0000256" key="6">
    <source>
        <dbReference type="SAM" id="Coils"/>
    </source>
</evidence>
<dbReference type="GO" id="GO:0009424">
    <property type="term" value="C:bacterial-type flagellum hook"/>
    <property type="evidence" value="ECO:0007669"/>
    <property type="project" value="InterPro"/>
</dbReference>
<evidence type="ECO:0000259" key="7">
    <source>
        <dbReference type="Pfam" id="PF00669"/>
    </source>
</evidence>
<organism evidence="9 10">
    <name type="scientific">Colwellia psychrerythraea</name>
    <name type="common">Vibrio psychroerythus</name>
    <dbReference type="NCBI Taxonomy" id="28229"/>
    <lineage>
        <taxon>Bacteria</taxon>
        <taxon>Pseudomonadati</taxon>
        <taxon>Pseudomonadota</taxon>
        <taxon>Gammaproteobacteria</taxon>
        <taxon>Alteromonadales</taxon>
        <taxon>Colwelliaceae</taxon>
        <taxon>Colwellia</taxon>
    </lineage>
</organism>
<dbReference type="SUPFAM" id="SSF64518">
    <property type="entry name" value="Phase 1 flagellin"/>
    <property type="match status" value="1"/>
</dbReference>
<feature type="domain" description="Flagellin C-terminal" evidence="8">
    <location>
        <begin position="337"/>
        <end position="411"/>
    </location>
</feature>
<keyword evidence="4" id="KW-0964">Secreted</keyword>
<dbReference type="EMBL" id="MAAF01000069">
    <property type="protein sequence ID" value="OUR79809.1"/>
    <property type="molecule type" value="Genomic_DNA"/>
</dbReference>
<sequence>MRVSTAQFYLQSSQQMSSKTSDVNEQMAYLTSGKRVLTAKDDAVSFGTLAGYKDDLANIEKYKRNINQAESHNSLQEVAFSNAEDILNNIKEQMLQANNGAMSSEDLQALAKQTRNNLDQLLDLANSQNENGDYIFSGYQTEQQPFSQQTDGSVSYSGDSGIRELQIAKNIKIPTNQTGDAAFMKVDNAIGDFSVDYPPNATFPSANASGVAIESANIVDRGAYNTSTGPHTFTTDPLTNNLTVTDGGGIPVFPLFPAIPAPHVAGQTVSFDGIEVTLSGNPLPGESFTINEKADISIFDTINDAITWLEQGSVSTNTEQHQVDYNAILDQLNTSTSHITSRRVDAGVRLQVLENQESRHLDSELSITTGKANIEDLDFAKAISQFEQSKIALQASQQAFSKVQGLTLFNYI</sequence>
<keyword evidence="5" id="KW-0975">Bacterial flagellum</keyword>
<evidence type="ECO:0000313" key="9">
    <source>
        <dbReference type="EMBL" id="OUR79809.1"/>
    </source>
</evidence>
<gene>
    <name evidence="9" type="ORF">A9Q75_11505</name>
</gene>
<dbReference type="PANTHER" id="PTHR42792:SF1">
    <property type="entry name" value="FLAGELLAR HOOK-ASSOCIATED PROTEIN 3"/>
    <property type="match status" value="1"/>
</dbReference>
<evidence type="ECO:0000256" key="5">
    <source>
        <dbReference type="ARBA" id="ARBA00023143"/>
    </source>
</evidence>
<evidence type="ECO:0000256" key="2">
    <source>
        <dbReference type="ARBA" id="ARBA00004613"/>
    </source>
</evidence>
<evidence type="ECO:0000256" key="1">
    <source>
        <dbReference type="ARBA" id="ARBA00004365"/>
    </source>
</evidence>
<dbReference type="InterPro" id="IPR013384">
    <property type="entry name" value="Flagell_FlgL"/>
</dbReference>
<feature type="coiled-coil region" evidence="6">
    <location>
        <begin position="104"/>
        <end position="131"/>
    </location>
</feature>
<dbReference type="Pfam" id="PF00669">
    <property type="entry name" value="Flagellin_N"/>
    <property type="match status" value="1"/>
</dbReference>
<keyword evidence="9" id="KW-0282">Flagellum</keyword>
<feature type="domain" description="Flagellin N-terminal" evidence="7">
    <location>
        <begin position="3"/>
        <end position="141"/>
    </location>
</feature>